<dbReference type="AlphaFoldDB" id="A0A8H5B266"/>
<proteinExistence type="predicted"/>
<dbReference type="EMBL" id="JAACJJ010000043">
    <property type="protein sequence ID" value="KAF5315183.1"/>
    <property type="molecule type" value="Genomic_DNA"/>
</dbReference>
<keyword evidence="2" id="KW-1185">Reference proteome</keyword>
<organism evidence="1 2">
    <name type="scientific">Psilocybe cf. subviscida</name>
    <dbReference type="NCBI Taxonomy" id="2480587"/>
    <lineage>
        <taxon>Eukaryota</taxon>
        <taxon>Fungi</taxon>
        <taxon>Dikarya</taxon>
        <taxon>Basidiomycota</taxon>
        <taxon>Agaricomycotina</taxon>
        <taxon>Agaricomycetes</taxon>
        <taxon>Agaricomycetidae</taxon>
        <taxon>Agaricales</taxon>
        <taxon>Agaricineae</taxon>
        <taxon>Strophariaceae</taxon>
        <taxon>Psilocybe</taxon>
    </lineage>
</organism>
<protein>
    <submittedName>
        <fullName evidence="1">Uncharacterized protein</fullName>
    </submittedName>
</protein>
<evidence type="ECO:0000313" key="2">
    <source>
        <dbReference type="Proteomes" id="UP000567179"/>
    </source>
</evidence>
<gene>
    <name evidence="1" type="ORF">D9619_007453</name>
</gene>
<reference evidence="1 2" key="1">
    <citation type="journal article" date="2020" name="ISME J.">
        <title>Uncovering the hidden diversity of litter-decomposition mechanisms in mushroom-forming fungi.</title>
        <authorList>
            <person name="Floudas D."/>
            <person name="Bentzer J."/>
            <person name="Ahren D."/>
            <person name="Johansson T."/>
            <person name="Persson P."/>
            <person name="Tunlid A."/>
        </authorList>
    </citation>
    <scope>NUCLEOTIDE SEQUENCE [LARGE SCALE GENOMIC DNA]</scope>
    <source>
        <strain evidence="1 2">CBS 101986</strain>
    </source>
</reference>
<accession>A0A8H5B266</accession>
<sequence length="81" mass="8994">MGSLIFPRRAMHSGGQITPRVVVAICRNHVFRVSIPARFVVCNTTRNGNLKDPARHMDAAPHQFRHESSLTTVDVTCAPDK</sequence>
<comment type="caution">
    <text evidence="1">The sequence shown here is derived from an EMBL/GenBank/DDBJ whole genome shotgun (WGS) entry which is preliminary data.</text>
</comment>
<evidence type="ECO:0000313" key="1">
    <source>
        <dbReference type="EMBL" id="KAF5315183.1"/>
    </source>
</evidence>
<name>A0A8H5B266_9AGAR</name>
<dbReference type="Proteomes" id="UP000567179">
    <property type="component" value="Unassembled WGS sequence"/>
</dbReference>